<feature type="non-terminal residue" evidence="1">
    <location>
        <position position="1"/>
    </location>
</feature>
<name>A0A819ZX04_9BILA</name>
<evidence type="ECO:0000313" key="2">
    <source>
        <dbReference type="Proteomes" id="UP000663844"/>
    </source>
</evidence>
<gene>
    <name evidence="1" type="ORF">OXD698_LOCUS39080</name>
</gene>
<dbReference type="AlphaFoldDB" id="A0A819ZX04"/>
<evidence type="ECO:0000313" key="1">
    <source>
        <dbReference type="EMBL" id="CAF4169483.1"/>
    </source>
</evidence>
<accession>A0A819ZX04</accession>
<sequence length="110" mass="12906">DVDFNYYHDDIVELLEEFDSRYSPVTSTINFDNLVALIMNRTTNGKYERITKELENLISTIKIMKFTRLEFIALIPIIIYIESCLDQGKALFRFNDNSILDLHIKKALLI</sequence>
<dbReference type="Proteomes" id="UP000663844">
    <property type="component" value="Unassembled WGS sequence"/>
</dbReference>
<protein>
    <submittedName>
        <fullName evidence="1">Uncharacterized protein</fullName>
    </submittedName>
</protein>
<proteinExistence type="predicted"/>
<comment type="caution">
    <text evidence="1">The sequence shown here is derived from an EMBL/GenBank/DDBJ whole genome shotgun (WGS) entry which is preliminary data.</text>
</comment>
<dbReference type="EMBL" id="CAJOAZ010007737">
    <property type="protein sequence ID" value="CAF4169483.1"/>
    <property type="molecule type" value="Genomic_DNA"/>
</dbReference>
<reference evidence="1" key="1">
    <citation type="submission" date="2021-02" db="EMBL/GenBank/DDBJ databases">
        <authorList>
            <person name="Nowell W R."/>
        </authorList>
    </citation>
    <scope>NUCLEOTIDE SEQUENCE</scope>
</reference>
<organism evidence="1 2">
    <name type="scientific">Adineta steineri</name>
    <dbReference type="NCBI Taxonomy" id="433720"/>
    <lineage>
        <taxon>Eukaryota</taxon>
        <taxon>Metazoa</taxon>
        <taxon>Spiralia</taxon>
        <taxon>Gnathifera</taxon>
        <taxon>Rotifera</taxon>
        <taxon>Eurotatoria</taxon>
        <taxon>Bdelloidea</taxon>
        <taxon>Adinetida</taxon>
        <taxon>Adinetidae</taxon>
        <taxon>Adineta</taxon>
    </lineage>
</organism>